<evidence type="ECO:0000256" key="10">
    <source>
        <dbReference type="ARBA" id="ARBA00032180"/>
    </source>
</evidence>
<evidence type="ECO:0000256" key="1">
    <source>
        <dbReference type="ARBA" id="ARBA00003029"/>
    </source>
</evidence>
<evidence type="ECO:0000256" key="8">
    <source>
        <dbReference type="ARBA" id="ARBA00023212"/>
    </source>
</evidence>
<evidence type="ECO:0000256" key="12">
    <source>
        <dbReference type="SAM" id="Coils"/>
    </source>
</evidence>
<gene>
    <name evidence="13" type="primary">Iqcd</name>
    <name evidence="13" type="ORF">MYSCRO_R02986</name>
</gene>
<comment type="subcellular location">
    <subcellularLocation>
        <location evidence="2">Cytoplasm</location>
        <location evidence="2">Cytoskeleton</location>
        <location evidence="2">Flagellum axoneme</location>
    </subcellularLocation>
</comment>
<proteinExistence type="inferred from homology"/>
<dbReference type="Proteomes" id="UP000537747">
    <property type="component" value="Unassembled WGS sequence"/>
</dbReference>
<evidence type="ECO:0000256" key="3">
    <source>
        <dbReference type="ARBA" id="ARBA00009071"/>
    </source>
</evidence>
<comment type="subunit">
    <text evidence="11">Component of the nexin-dynein regulatory complex (N-DRC). Interacts with CFAP52.</text>
</comment>
<dbReference type="Pfam" id="PF00612">
    <property type="entry name" value="IQ"/>
    <property type="match status" value="1"/>
</dbReference>
<dbReference type="EMBL" id="VYZQ01030911">
    <property type="protein sequence ID" value="NXS18393.1"/>
    <property type="molecule type" value="Genomic_DNA"/>
</dbReference>
<keyword evidence="8" id="KW-0206">Cytoskeleton</keyword>
<keyword evidence="12" id="KW-0175">Coiled coil</keyword>
<evidence type="ECO:0000256" key="6">
    <source>
        <dbReference type="ARBA" id="ARBA00022846"/>
    </source>
</evidence>
<comment type="similarity">
    <text evidence="3">Belongs to the DRC10 family.</text>
</comment>
<dbReference type="SMART" id="SM00015">
    <property type="entry name" value="IQ"/>
    <property type="match status" value="1"/>
</dbReference>
<evidence type="ECO:0000313" key="13">
    <source>
        <dbReference type="EMBL" id="NXS18393.1"/>
    </source>
</evidence>
<comment type="caution">
    <text evidence="13">The sequence shown here is derived from an EMBL/GenBank/DDBJ whole genome shotgun (WGS) entry which is preliminary data.</text>
</comment>
<keyword evidence="5" id="KW-0963">Cytoplasm</keyword>
<feature type="coiled-coil region" evidence="12">
    <location>
        <begin position="296"/>
        <end position="354"/>
    </location>
</feature>
<keyword evidence="14" id="KW-1185">Reference proteome</keyword>
<accession>A0A7L2SD98</accession>
<feature type="non-terminal residue" evidence="13">
    <location>
        <position position="389"/>
    </location>
</feature>
<dbReference type="InterPro" id="IPR042815">
    <property type="entry name" value="DRC10"/>
</dbReference>
<dbReference type="InterPro" id="IPR000048">
    <property type="entry name" value="IQ_motif_EF-hand-BS"/>
</dbReference>
<name>A0A7L2SD98_9PASS</name>
<evidence type="ECO:0000256" key="7">
    <source>
        <dbReference type="ARBA" id="ARBA00023069"/>
    </source>
</evidence>
<dbReference type="AlphaFoldDB" id="A0A7L2SD98"/>
<keyword evidence="6" id="KW-0282">Flagellum</keyword>
<keyword evidence="7" id="KW-0969">Cilium</keyword>
<evidence type="ECO:0000256" key="5">
    <source>
        <dbReference type="ARBA" id="ARBA00022490"/>
    </source>
</evidence>
<organism evidence="13 14">
    <name type="scientific">Mystacornis crossleyi</name>
    <dbReference type="NCBI Taxonomy" id="98133"/>
    <lineage>
        <taxon>Eukaryota</taxon>
        <taxon>Metazoa</taxon>
        <taxon>Chordata</taxon>
        <taxon>Craniata</taxon>
        <taxon>Vertebrata</taxon>
        <taxon>Euteleostomi</taxon>
        <taxon>Archelosauria</taxon>
        <taxon>Archosauria</taxon>
        <taxon>Dinosauria</taxon>
        <taxon>Saurischia</taxon>
        <taxon>Theropoda</taxon>
        <taxon>Coelurosauria</taxon>
        <taxon>Aves</taxon>
        <taxon>Neognathae</taxon>
        <taxon>Neoaves</taxon>
        <taxon>Telluraves</taxon>
        <taxon>Australaves</taxon>
        <taxon>Passeriformes</taxon>
        <taxon>Sylvioidea</taxon>
        <taxon>Timaliidae</taxon>
        <taxon>Mystacornis</taxon>
    </lineage>
</organism>
<sequence>KGMATPRKAGIPLGVMKVLDPRQLKPDSTETERILTVFDETIVKLEITRLIPWIIGSLERFARMLGPEITSSLLEHQKLSAEIQDLLASPGDEERRRAVEQCLKCSLRNTLRLFLANPLLYHGLKYEVWVRESPADVFIKAFKEFWNFTLERLLTSPDEEKEKIQFMEGISLCVEKNTETISALQAELEAAIQTRDEEVNSKDKKIEDLKTSMEHLAKDCRADIQQITKEGEKQQKEDKKASQDRCARLEQDVLRLIAQFKALVLEHRASELVLRKKRCQTEREIEKWVRKYDTDMAEKQATYEEIEAVYNKEKAQLALLMEKHALLLLEYTEIQEERRMLKEKAEEAAREAARRNDAATYIQAFWKGYLVRSIYKSKLKKGKGKRRSK</sequence>
<protein>
    <recommendedName>
        <fullName evidence="4">Dynein regulatory complex protein 10</fullName>
    </recommendedName>
    <alternativeName>
        <fullName evidence="10">IQ domain-containing protein D</fullName>
    </alternativeName>
</protein>
<evidence type="ECO:0000313" key="14">
    <source>
        <dbReference type="Proteomes" id="UP000537747"/>
    </source>
</evidence>
<evidence type="ECO:0000256" key="2">
    <source>
        <dbReference type="ARBA" id="ARBA00004611"/>
    </source>
</evidence>
<dbReference type="PANTHER" id="PTHR31598">
    <property type="entry name" value="IQ DOMAIN-CONTAINING PROTEIN D"/>
    <property type="match status" value="1"/>
</dbReference>
<dbReference type="OrthoDB" id="536093at2759"/>
<dbReference type="PANTHER" id="PTHR31598:SF1">
    <property type="entry name" value="DYNEIN REGULATORY COMPLEX PROTEIN 10"/>
    <property type="match status" value="1"/>
</dbReference>
<dbReference type="PROSITE" id="PS50096">
    <property type="entry name" value="IQ"/>
    <property type="match status" value="1"/>
</dbReference>
<evidence type="ECO:0000256" key="11">
    <source>
        <dbReference type="ARBA" id="ARBA00046836"/>
    </source>
</evidence>
<dbReference type="Gene3D" id="1.20.58.70">
    <property type="match status" value="1"/>
</dbReference>
<evidence type="ECO:0000256" key="9">
    <source>
        <dbReference type="ARBA" id="ARBA00023273"/>
    </source>
</evidence>
<feature type="coiled-coil region" evidence="12">
    <location>
        <begin position="174"/>
        <end position="259"/>
    </location>
</feature>
<keyword evidence="9" id="KW-0966">Cell projection</keyword>
<feature type="non-terminal residue" evidence="13">
    <location>
        <position position="1"/>
    </location>
</feature>
<evidence type="ECO:0000256" key="4">
    <source>
        <dbReference type="ARBA" id="ARBA00021752"/>
    </source>
</evidence>
<comment type="function">
    <text evidence="1">Component of the nexin-dynein regulatory complex (N-DRC), a key regulator of ciliary/flagellar motility which maintains the alignment and integrity of the distal axoneme and regulates microtubule sliding in motile axonemes.</text>
</comment>
<reference evidence="13 14" key="1">
    <citation type="submission" date="2019-09" db="EMBL/GenBank/DDBJ databases">
        <title>Bird 10,000 Genomes (B10K) Project - Family phase.</title>
        <authorList>
            <person name="Zhang G."/>
        </authorList>
    </citation>
    <scope>NUCLEOTIDE SEQUENCE [LARGE SCALE GENOMIC DNA]</scope>
    <source>
        <strain evidence="13">B10K-DU-002-82</strain>
    </source>
</reference>